<evidence type="ECO:0000256" key="4">
    <source>
        <dbReference type="ARBA" id="ARBA00023136"/>
    </source>
</evidence>
<evidence type="ECO:0000256" key="1">
    <source>
        <dbReference type="ARBA" id="ARBA00004141"/>
    </source>
</evidence>
<feature type="transmembrane region" description="Helical" evidence="5">
    <location>
        <begin position="176"/>
        <end position="198"/>
    </location>
</feature>
<evidence type="ECO:0000256" key="3">
    <source>
        <dbReference type="ARBA" id="ARBA00022989"/>
    </source>
</evidence>
<dbReference type="PROSITE" id="PS50850">
    <property type="entry name" value="MFS"/>
    <property type="match status" value="1"/>
</dbReference>
<keyword evidence="2 5" id="KW-0812">Transmembrane</keyword>
<feature type="transmembrane region" description="Helical" evidence="5">
    <location>
        <begin position="90"/>
        <end position="117"/>
    </location>
</feature>
<keyword evidence="8" id="KW-1185">Reference proteome</keyword>
<dbReference type="PANTHER" id="PTHR23501">
    <property type="entry name" value="MAJOR FACILITATOR SUPERFAMILY"/>
    <property type="match status" value="1"/>
</dbReference>
<feature type="transmembrane region" description="Helical" evidence="5">
    <location>
        <begin position="370"/>
        <end position="392"/>
    </location>
</feature>
<evidence type="ECO:0000313" key="8">
    <source>
        <dbReference type="Proteomes" id="UP001017257"/>
    </source>
</evidence>
<comment type="subcellular location">
    <subcellularLocation>
        <location evidence="1">Membrane</location>
        <topology evidence="1">Multi-pass membrane protein</topology>
    </subcellularLocation>
</comment>
<dbReference type="InterPro" id="IPR036259">
    <property type="entry name" value="MFS_trans_sf"/>
</dbReference>
<dbReference type="CDD" id="cd17502">
    <property type="entry name" value="MFS_Azr1_MDR_like"/>
    <property type="match status" value="1"/>
</dbReference>
<dbReference type="PANTHER" id="PTHR23501:SF197">
    <property type="entry name" value="COMD"/>
    <property type="match status" value="1"/>
</dbReference>
<dbReference type="Gene3D" id="1.20.1720.10">
    <property type="entry name" value="Multidrug resistance protein D"/>
    <property type="match status" value="1"/>
</dbReference>
<gene>
    <name evidence="7" type="ORF">HPT29_000390</name>
</gene>
<feature type="transmembrane region" description="Helical" evidence="5">
    <location>
        <begin position="459"/>
        <end position="481"/>
    </location>
</feature>
<reference evidence="7" key="1">
    <citation type="submission" date="2022-08" db="EMBL/GenBank/DDBJ databases">
        <title>Microvirga terrae sp. nov., isolated from soil.</title>
        <authorList>
            <person name="Kim K.H."/>
            <person name="Seo Y.L."/>
            <person name="Kim J.M."/>
            <person name="Lee J.K."/>
            <person name="Han D.M."/>
            <person name="Jeon C.O."/>
        </authorList>
    </citation>
    <scope>NUCLEOTIDE SEQUENCE</scope>
    <source>
        <strain evidence="7">R24</strain>
    </source>
</reference>
<feature type="transmembrane region" description="Helical" evidence="5">
    <location>
        <begin position="316"/>
        <end position="334"/>
    </location>
</feature>
<feature type="transmembrane region" description="Helical" evidence="5">
    <location>
        <begin position="278"/>
        <end position="304"/>
    </location>
</feature>
<feature type="transmembrane region" description="Helical" evidence="5">
    <location>
        <begin position="210"/>
        <end position="232"/>
    </location>
</feature>
<proteinExistence type="predicted"/>
<organism evidence="7 8">
    <name type="scientific">Microvirga terrae</name>
    <dbReference type="NCBI Taxonomy" id="2740529"/>
    <lineage>
        <taxon>Bacteria</taxon>
        <taxon>Pseudomonadati</taxon>
        <taxon>Pseudomonadota</taxon>
        <taxon>Alphaproteobacteria</taxon>
        <taxon>Hyphomicrobiales</taxon>
        <taxon>Methylobacteriaceae</taxon>
        <taxon>Microvirga</taxon>
    </lineage>
</organism>
<dbReference type="InterPro" id="IPR020846">
    <property type="entry name" value="MFS_dom"/>
</dbReference>
<sequence>MDQSPTAQPHGGQGTALSHAEIRTIIAGVILAMFLAALDQTIIATALPTIGRELGDLEHLSWIVTVYLLTSTAVTPLYGKLSDSYGRRGIMLTGIVIFVIGSIACALAPTMTILILARGLQGIGGGGLIALAQTIIADIVPPKERGRYQVYFASVFMSSSLLGPVLGGFIAEKLHWSMIFWINLPLGLIAFAIAYRSLRRLPRFERPHQLDLLGAFLLVAATVVLLLALSWGGIRYPWGSLPIVGLIAGSVVLWILFALRMRLAPEPLIPPGVLHNPVVRMAVLAACFGMGTYIGLTIYLPVYFEAVRGISASQSGLALIPLMAGTVVGATLSGRTMAKVKHYKRLPTAGLLVAMATTGILAAYGQSLSILMVEIILAVISIGLGTVLPVTMVTTQNAVAPHQMGTATGTANFFRSLGGAFIVAIFGAIVLGGAGLSGATSFESLSTVAAQSGVDLADVFSWVFIAAIVGFGLSLAFLLALEERPLRGAAVKAAEAAVAD</sequence>
<protein>
    <submittedName>
        <fullName evidence="7">MFS transporter</fullName>
    </submittedName>
</protein>
<feature type="transmembrane region" description="Helical" evidence="5">
    <location>
        <begin position="413"/>
        <end position="439"/>
    </location>
</feature>
<feature type="transmembrane region" description="Helical" evidence="5">
    <location>
        <begin position="25"/>
        <end position="47"/>
    </location>
</feature>
<keyword evidence="4 5" id="KW-0472">Membrane</keyword>
<feature type="domain" description="Major facilitator superfamily (MFS) profile" evidence="6">
    <location>
        <begin position="25"/>
        <end position="484"/>
    </location>
</feature>
<dbReference type="EMBL" id="CP102845">
    <property type="protein sequence ID" value="UVF19655.1"/>
    <property type="molecule type" value="Genomic_DNA"/>
</dbReference>
<feature type="transmembrane region" description="Helical" evidence="5">
    <location>
        <begin position="123"/>
        <end position="141"/>
    </location>
</feature>
<dbReference type="Pfam" id="PF07690">
    <property type="entry name" value="MFS_1"/>
    <property type="match status" value="1"/>
</dbReference>
<evidence type="ECO:0000259" key="6">
    <source>
        <dbReference type="PROSITE" id="PS50850"/>
    </source>
</evidence>
<dbReference type="InterPro" id="IPR011701">
    <property type="entry name" value="MFS"/>
</dbReference>
<evidence type="ECO:0000256" key="2">
    <source>
        <dbReference type="ARBA" id="ARBA00022692"/>
    </source>
</evidence>
<name>A0ABY5RQX2_9HYPH</name>
<evidence type="ECO:0000313" key="7">
    <source>
        <dbReference type="EMBL" id="UVF19655.1"/>
    </source>
</evidence>
<feature type="transmembrane region" description="Helical" evidence="5">
    <location>
        <begin position="346"/>
        <end position="364"/>
    </location>
</feature>
<feature type="transmembrane region" description="Helical" evidence="5">
    <location>
        <begin position="59"/>
        <end position="78"/>
    </location>
</feature>
<keyword evidence="3 5" id="KW-1133">Transmembrane helix</keyword>
<feature type="transmembrane region" description="Helical" evidence="5">
    <location>
        <begin position="148"/>
        <end position="170"/>
    </location>
</feature>
<evidence type="ECO:0000256" key="5">
    <source>
        <dbReference type="SAM" id="Phobius"/>
    </source>
</evidence>
<dbReference type="SUPFAM" id="SSF103473">
    <property type="entry name" value="MFS general substrate transporter"/>
    <property type="match status" value="1"/>
</dbReference>
<feature type="transmembrane region" description="Helical" evidence="5">
    <location>
        <begin position="238"/>
        <end position="257"/>
    </location>
</feature>
<accession>A0ABY5RQX2</accession>
<dbReference type="Gene3D" id="1.20.1250.20">
    <property type="entry name" value="MFS general substrate transporter like domains"/>
    <property type="match status" value="1"/>
</dbReference>
<dbReference type="Proteomes" id="UP001017257">
    <property type="component" value="Chromosome"/>
</dbReference>